<dbReference type="GeneID" id="34528375"/>
<dbReference type="KEGG" id="kng:KNAG_0K02450"/>
<organism evidence="2 3">
    <name type="scientific">Huiozyma naganishii (strain ATCC MYA-139 / BCRC 22969 / CBS 8797 / KCTC 17520 / NBRC 10181 / NCYC 3082 / Yp74L-3)</name>
    <name type="common">Yeast</name>
    <name type="synonym">Kazachstania naganishii</name>
    <dbReference type="NCBI Taxonomy" id="1071383"/>
    <lineage>
        <taxon>Eukaryota</taxon>
        <taxon>Fungi</taxon>
        <taxon>Dikarya</taxon>
        <taxon>Ascomycota</taxon>
        <taxon>Saccharomycotina</taxon>
        <taxon>Saccharomycetes</taxon>
        <taxon>Saccharomycetales</taxon>
        <taxon>Saccharomycetaceae</taxon>
        <taxon>Huiozyma</taxon>
    </lineage>
</organism>
<dbReference type="eggNOG" id="ENOG502S5ZX">
    <property type="taxonomic scope" value="Eukaryota"/>
</dbReference>
<feature type="region of interest" description="Disordered" evidence="1">
    <location>
        <begin position="35"/>
        <end position="177"/>
    </location>
</feature>
<feature type="region of interest" description="Disordered" evidence="1">
    <location>
        <begin position="217"/>
        <end position="251"/>
    </location>
</feature>
<protein>
    <submittedName>
        <fullName evidence="2">Uncharacterized protein</fullName>
    </submittedName>
</protein>
<dbReference type="AlphaFoldDB" id="J7RRV5"/>
<sequence>MVATAGSSEDELAERILQRAQLAQWKRQLKVGLNQTLGGYSAGNPGSARKRSSGIDQADFTARDSLQGEVEVERETGTGTATAASEADLESREDGSPWKKHQADRTPLKQRQASVGTTTLAEADRQRTSGSTPVRHYVKPRITPTKLKTKIETGTPEKASGGHTADQKFTTPKSTAQVPIRNHSVYNDTGEPLGLNSTNNSAGADLLIYLATSPYSSATRSQQQHQQQNPSSRGTARIPTTPSSSIYGTHHHTDANDAIRLSNLKHSMSSPQSTFKVPHTVGSSGFMYPPSSSSSAGVHAFNSDLMESPSLYSMSQQHLTPRKRTGPPRSATELAPIPTTPSRELTAPSSASHNLLKTPNFNMGDYIHNIFSPSPRITGGGGGGTPAIRRGSINSIASISLMNTAGNSAINAASPAAPTIHGNNDNNYHGSNVATASEIDIKVNDVSTSRDQSKDV</sequence>
<feature type="compositionally biased region" description="Polar residues" evidence="1">
    <location>
        <begin position="340"/>
        <end position="350"/>
    </location>
</feature>
<feature type="compositionally biased region" description="Polar residues" evidence="1">
    <location>
        <begin position="109"/>
        <end position="120"/>
    </location>
</feature>
<dbReference type="Proteomes" id="UP000006310">
    <property type="component" value="Chromosome 11"/>
</dbReference>
<evidence type="ECO:0000313" key="3">
    <source>
        <dbReference type="Proteomes" id="UP000006310"/>
    </source>
</evidence>
<dbReference type="OrthoDB" id="2163387at2759"/>
<dbReference type="RefSeq" id="XP_022466853.1">
    <property type="nucleotide sequence ID" value="XM_022610570.1"/>
</dbReference>
<feature type="compositionally biased region" description="Low complexity" evidence="1">
    <location>
        <begin position="77"/>
        <end position="86"/>
    </location>
</feature>
<gene>
    <name evidence="2" type="primary">KNAG0K02450</name>
    <name evidence="2" type="ordered locus">KNAG_0K02450</name>
</gene>
<evidence type="ECO:0000256" key="1">
    <source>
        <dbReference type="SAM" id="MobiDB-lite"/>
    </source>
</evidence>
<evidence type="ECO:0000313" key="2">
    <source>
        <dbReference type="EMBL" id="CCK72608.1"/>
    </source>
</evidence>
<keyword evidence="3" id="KW-1185">Reference proteome</keyword>
<dbReference type="STRING" id="1071383.J7RRV5"/>
<feature type="compositionally biased region" description="Polar residues" evidence="1">
    <location>
        <begin position="229"/>
        <end position="247"/>
    </location>
</feature>
<accession>J7RRV5</accession>
<dbReference type="EMBL" id="HE978324">
    <property type="protein sequence ID" value="CCK72608.1"/>
    <property type="molecule type" value="Genomic_DNA"/>
</dbReference>
<name>J7RRV5_HUIN7</name>
<feature type="compositionally biased region" description="Basic and acidic residues" evidence="1">
    <location>
        <begin position="89"/>
        <end position="107"/>
    </location>
</feature>
<reference evidence="3" key="2">
    <citation type="submission" date="2012-08" db="EMBL/GenBank/DDBJ databases">
        <title>Genome sequence of Kazachstania naganishii.</title>
        <authorList>
            <person name="Gordon J.L."/>
            <person name="Armisen D."/>
            <person name="Proux-Wera E."/>
            <person name="OhEigeartaigh S.S."/>
            <person name="Byrne K.P."/>
            <person name="Wolfe K.H."/>
        </authorList>
    </citation>
    <scope>NUCLEOTIDE SEQUENCE [LARGE SCALE GENOMIC DNA]</scope>
    <source>
        <strain evidence="3">ATCC MYA-139 / BCRC 22969 / CBS 8797 / CCRC 22969 / KCTC 17520 / NBRC 10181 / NCYC 3082</strain>
    </source>
</reference>
<reference evidence="2 3" key="1">
    <citation type="journal article" date="2011" name="Proc. Natl. Acad. Sci. U.S.A.">
        <title>Evolutionary erosion of yeast sex chromosomes by mating-type switching accidents.</title>
        <authorList>
            <person name="Gordon J.L."/>
            <person name="Armisen D."/>
            <person name="Proux-Wera E."/>
            <person name="Oheigeartaigh S.S."/>
            <person name="Byrne K.P."/>
            <person name="Wolfe K.H."/>
        </authorList>
    </citation>
    <scope>NUCLEOTIDE SEQUENCE [LARGE SCALE GENOMIC DNA]</scope>
    <source>
        <strain evidence="3">ATCC MYA-139 / BCRC 22969 / CBS 8797 / CCRC 22969 / KCTC 17520 / NBRC 10181 / NCYC 3082</strain>
    </source>
</reference>
<feature type="region of interest" description="Disordered" evidence="1">
    <location>
        <begin position="312"/>
        <end position="350"/>
    </location>
</feature>
<proteinExistence type="predicted"/>
<dbReference type="OMA" id="NMNDYVH"/>
<feature type="compositionally biased region" description="Polar residues" evidence="1">
    <location>
        <begin position="167"/>
        <end position="177"/>
    </location>
</feature>
<dbReference type="HOGENOM" id="CLU_048305_0_0_1"/>